<name>A0A6L3ZE29_9FLAO</name>
<sequence>MQKGLLRFIIICSAIVLSTLESNAQFYYGLHQTFGKNRVEYKEFDWRFFRYERFDVFFYDNGRDVAEQVARMMSRQMPITESNLDVPLDERIQVMVFNTLTDLKQSNVNASTEDAYNTGGVTHFDGTRMFVYFDGDYTHMESQVIEGLTGLGLGNLMYGGFTQSLRNSTLLNLPEWYTEGLLAFMAYPYTSDVENYIMDGMAHDDYDHLYALTGVEARMAGHSIWNYIAQTYGQATIKNILYTTIGERSIDKGLQYNLGVNSDQLLANWRKFYADRYADRWTDDDLEDSELRRSRRDASLSRPLLSPEGKYVAYVSNRLGKYKVNVLDVEENDRTTALRGGHLIAQNADFSYPLLAWHPNGKILAMVVEDEGMSWLYFYNVEDETLEKREFFIFQKVRSITYSKDGREFLISAVKQGQSDIFLYNVRSRSVTPLTNDGYTDLDPIFINNDNFVVFRSNRKDDTLRLREEVYIHPKDFDLFIYRMDGRKDQVLWRLNTPDGFDEYQPRAVDKSHFAYLASSQGPPVEFLVRLDSSIAYVDTTTHYNYSIEQAEIYNPGYGAMGYDINAESGRVARIYLRDGRYRLGVTEFVWPSEFKRASRNANGAFPTEDSQDISDVRSSRDIDIHNYEFDPKALELIRPRSVPQLRTTQLANNDSLFGEDFPIPTARNYFLTFQRDEFTVTIDNVFDYPQYQPFTGSPSGGLINTGFNAMFKVGVIDLMNDYRAVAGFRTDFQPIPGVSLSPNSEFFVGFINSKKRLNQETTLYRRSQVTYLSDLNLNGRYITYEAHQKYTWPFSEVDAIKFSAGYRNQRKIILMDNAGAIAPPETDPITITDYGILKFEYVYDDTRKKGVNLYHGLRYKVFSEFYENFSKANSGLFTAGIDWRHYTPVHREIIWANRFAFGTSFGREKLLHYLGGVDNEFSPGFQNNTPFATNENYVFQTVVTNMRGFYQNARNGNSFVVINSELRVPIVKYLYNGPVQNDFLANFQIIGFGDVGTAWNGLHPYSEENALNTRTVSTPGYTVVLDTQRDPFIGGVGFGLRSRILGYFCRVDWAWGIEDGKMLDNVFYFSLSTDF</sequence>
<evidence type="ECO:0000313" key="1">
    <source>
        <dbReference type="EMBL" id="KAB2815930.1"/>
    </source>
</evidence>
<dbReference type="AlphaFoldDB" id="A0A6L3ZE29"/>
<dbReference type="Proteomes" id="UP000484164">
    <property type="component" value="Unassembled WGS sequence"/>
</dbReference>
<comment type="caution">
    <text evidence="1">The sequence shown here is derived from an EMBL/GenBank/DDBJ whole genome shotgun (WGS) entry which is preliminary data.</text>
</comment>
<dbReference type="PANTHER" id="PTHR36842">
    <property type="entry name" value="PROTEIN TOLB HOMOLOG"/>
    <property type="match status" value="1"/>
</dbReference>
<dbReference type="RefSeq" id="WP_151693359.1">
    <property type="nucleotide sequence ID" value="NZ_BMGX01000001.1"/>
</dbReference>
<dbReference type="Gene3D" id="2.120.10.30">
    <property type="entry name" value="TolB, C-terminal domain"/>
    <property type="match status" value="1"/>
</dbReference>
<protein>
    <recommendedName>
        <fullName evidence="3">BamA/TamA family outer membrane protein</fullName>
    </recommendedName>
</protein>
<accession>A0A6L3ZE29</accession>
<dbReference type="SUPFAM" id="SSF82171">
    <property type="entry name" value="DPP6 N-terminal domain-like"/>
    <property type="match status" value="1"/>
</dbReference>
<proteinExistence type="predicted"/>
<dbReference type="Gene3D" id="2.40.160.50">
    <property type="entry name" value="membrane protein fhac: a member of the omp85/tpsb transporter family"/>
    <property type="match status" value="1"/>
</dbReference>
<reference evidence="1 2" key="1">
    <citation type="submission" date="2019-10" db="EMBL/GenBank/DDBJ databases">
        <title>Genome sequence of Phaeocystidibacter marisrubri JCM30614 (type strain).</title>
        <authorList>
            <person name="Bowman J.P."/>
        </authorList>
    </citation>
    <scope>NUCLEOTIDE SEQUENCE [LARGE SCALE GENOMIC DNA]</scope>
    <source>
        <strain evidence="1 2">JCM 30614</strain>
    </source>
</reference>
<keyword evidence="2" id="KW-1185">Reference proteome</keyword>
<dbReference type="EMBL" id="WBVQ01000002">
    <property type="protein sequence ID" value="KAB2815930.1"/>
    <property type="molecule type" value="Genomic_DNA"/>
</dbReference>
<gene>
    <name evidence="1" type="ORF">F8C82_09545</name>
</gene>
<organism evidence="1 2">
    <name type="scientific">Phaeocystidibacter marisrubri</name>
    <dbReference type="NCBI Taxonomy" id="1577780"/>
    <lineage>
        <taxon>Bacteria</taxon>
        <taxon>Pseudomonadati</taxon>
        <taxon>Bacteroidota</taxon>
        <taxon>Flavobacteriia</taxon>
        <taxon>Flavobacteriales</taxon>
        <taxon>Phaeocystidibacteraceae</taxon>
        <taxon>Phaeocystidibacter</taxon>
    </lineage>
</organism>
<dbReference type="OrthoDB" id="9760276at2"/>
<dbReference type="InterPro" id="IPR011042">
    <property type="entry name" value="6-blade_b-propeller_TolB-like"/>
</dbReference>
<evidence type="ECO:0000313" key="2">
    <source>
        <dbReference type="Proteomes" id="UP000484164"/>
    </source>
</evidence>
<evidence type="ECO:0008006" key="3">
    <source>
        <dbReference type="Google" id="ProtNLM"/>
    </source>
</evidence>